<organism evidence="1 2">
    <name type="scientific">Nocardia thailandica</name>
    <dbReference type="NCBI Taxonomy" id="257275"/>
    <lineage>
        <taxon>Bacteria</taxon>
        <taxon>Bacillati</taxon>
        <taxon>Actinomycetota</taxon>
        <taxon>Actinomycetes</taxon>
        <taxon>Mycobacteriales</taxon>
        <taxon>Nocardiaceae</taxon>
        <taxon>Nocardia</taxon>
    </lineage>
</organism>
<gene>
    <name evidence="1" type="ORF">ACFYTF_02345</name>
</gene>
<dbReference type="Pfam" id="PF19457">
    <property type="entry name" value="DUF5994"/>
    <property type="match status" value="1"/>
</dbReference>
<dbReference type="RefSeq" id="WP_157224729.1">
    <property type="nucleotide sequence ID" value="NZ_JBIAMX010000001.1"/>
</dbReference>
<name>A0ABW6PGX7_9NOCA</name>
<dbReference type="EMBL" id="JBIAMX010000001">
    <property type="protein sequence ID" value="MFF0541657.1"/>
    <property type="molecule type" value="Genomic_DNA"/>
</dbReference>
<evidence type="ECO:0000313" key="2">
    <source>
        <dbReference type="Proteomes" id="UP001601444"/>
    </source>
</evidence>
<comment type="caution">
    <text evidence="1">The sequence shown here is derived from an EMBL/GenBank/DDBJ whole genome shotgun (WGS) entry which is preliminary data.</text>
</comment>
<proteinExistence type="predicted"/>
<dbReference type="Proteomes" id="UP001601444">
    <property type="component" value="Unassembled WGS sequence"/>
</dbReference>
<sequence length="133" mass="14454">MLKTSDTDIGRRTAESPVRLLLRDRDTAPGPIDGAWWPRTLRPVDEMHEVVSAVAPRIGRLVRLVFDWRGAETGSTAPNARIMHLEGSNGARLALLVVPAGTAPESARSQMRWAIGLPLILDTPAEPGQFSPV</sequence>
<keyword evidence="2" id="KW-1185">Reference proteome</keyword>
<evidence type="ECO:0000313" key="1">
    <source>
        <dbReference type="EMBL" id="MFF0541657.1"/>
    </source>
</evidence>
<dbReference type="InterPro" id="IPR046036">
    <property type="entry name" value="DUF5994"/>
</dbReference>
<accession>A0ABW6PGX7</accession>
<reference evidence="1 2" key="1">
    <citation type="submission" date="2024-10" db="EMBL/GenBank/DDBJ databases">
        <title>The Natural Products Discovery Center: Release of the First 8490 Sequenced Strains for Exploring Actinobacteria Biosynthetic Diversity.</title>
        <authorList>
            <person name="Kalkreuter E."/>
            <person name="Kautsar S.A."/>
            <person name="Yang D."/>
            <person name="Bader C.D."/>
            <person name="Teijaro C.N."/>
            <person name="Fluegel L."/>
            <person name="Davis C.M."/>
            <person name="Simpson J.R."/>
            <person name="Lauterbach L."/>
            <person name="Steele A.D."/>
            <person name="Gui C."/>
            <person name="Meng S."/>
            <person name="Li G."/>
            <person name="Viehrig K."/>
            <person name="Ye F."/>
            <person name="Su P."/>
            <person name="Kiefer A.F."/>
            <person name="Nichols A."/>
            <person name="Cepeda A.J."/>
            <person name="Yan W."/>
            <person name="Fan B."/>
            <person name="Jiang Y."/>
            <person name="Adhikari A."/>
            <person name="Zheng C.-J."/>
            <person name="Schuster L."/>
            <person name="Cowan T.M."/>
            <person name="Smanski M.J."/>
            <person name="Chevrette M.G."/>
            <person name="De Carvalho L.P.S."/>
            <person name="Shen B."/>
        </authorList>
    </citation>
    <scope>NUCLEOTIDE SEQUENCE [LARGE SCALE GENOMIC DNA]</scope>
    <source>
        <strain evidence="1 2">NPDC004045</strain>
    </source>
</reference>
<protein>
    <submittedName>
        <fullName evidence="1">DUF5994 family protein</fullName>
    </submittedName>
</protein>